<organism evidence="1 2">
    <name type="scientific">Henosepilachna vigintioctopunctata</name>
    <dbReference type="NCBI Taxonomy" id="420089"/>
    <lineage>
        <taxon>Eukaryota</taxon>
        <taxon>Metazoa</taxon>
        <taxon>Ecdysozoa</taxon>
        <taxon>Arthropoda</taxon>
        <taxon>Hexapoda</taxon>
        <taxon>Insecta</taxon>
        <taxon>Pterygota</taxon>
        <taxon>Neoptera</taxon>
        <taxon>Endopterygota</taxon>
        <taxon>Coleoptera</taxon>
        <taxon>Polyphaga</taxon>
        <taxon>Cucujiformia</taxon>
        <taxon>Coccinelloidea</taxon>
        <taxon>Coccinellidae</taxon>
        <taxon>Epilachninae</taxon>
        <taxon>Epilachnini</taxon>
        <taxon>Henosepilachna</taxon>
    </lineage>
</organism>
<reference evidence="1 2" key="1">
    <citation type="submission" date="2023-03" db="EMBL/GenBank/DDBJ databases">
        <title>Genome insight into feeding habits of ladybird beetles.</title>
        <authorList>
            <person name="Li H.-S."/>
            <person name="Huang Y.-H."/>
            <person name="Pang H."/>
        </authorList>
    </citation>
    <scope>NUCLEOTIDE SEQUENCE [LARGE SCALE GENOMIC DNA]</scope>
    <source>
        <strain evidence="1">SYSU_2023b</strain>
        <tissue evidence="1">Whole body</tissue>
    </source>
</reference>
<sequence>MSIFPSRRTRGGRPSALCQKQALLACWRQCPVGLQRSWKLLSDAFRKIYDFLYELCRCITGSNHRTIVPSSLAHTWLFLAKFLAISSACLEHTKLWLISLSAL</sequence>
<dbReference type="AlphaFoldDB" id="A0AAW1VHT3"/>
<name>A0AAW1VHT3_9CUCU</name>
<evidence type="ECO:0000313" key="1">
    <source>
        <dbReference type="EMBL" id="KAK9891842.1"/>
    </source>
</evidence>
<gene>
    <name evidence="1" type="ORF">WA026_016641</name>
</gene>
<dbReference type="Proteomes" id="UP001431783">
    <property type="component" value="Unassembled WGS sequence"/>
</dbReference>
<protein>
    <submittedName>
        <fullName evidence="1">Uncharacterized protein</fullName>
    </submittedName>
</protein>
<proteinExistence type="predicted"/>
<comment type="caution">
    <text evidence="1">The sequence shown here is derived from an EMBL/GenBank/DDBJ whole genome shotgun (WGS) entry which is preliminary data.</text>
</comment>
<accession>A0AAW1VHT3</accession>
<dbReference type="EMBL" id="JARQZJ010000130">
    <property type="protein sequence ID" value="KAK9891842.1"/>
    <property type="molecule type" value="Genomic_DNA"/>
</dbReference>
<evidence type="ECO:0000313" key="2">
    <source>
        <dbReference type="Proteomes" id="UP001431783"/>
    </source>
</evidence>
<keyword evidence="2" id="KW-1185">Reference proteome</keyword>